<dbReference type="CDD" id="cd04301">
    <property type="entry name" value="NAT_SF"/>
    <property type="match status" value="1"/>
</dbReference>
<dbReference type="SUPFAM" id="SSF55729">
    <property type="entry name" value="Acyl-CoA N-acyltransferases (Nat)"/>
    <property type="match status" value="1"/>
</dbReference>
<dbReference type="GO" id="GO:0008080">
    <property type="term" value="F:N-acetyltransferase activity"/>
    <property type="evidence" value="ECO:0007669"/>
    <property type="project" value="TreeGrafter"/>
</dbReference>
<dbReference type="Proteomes" id="UP000730161">
    <property type="component" value="Unassembled WGS sequence"/>
</dbReference>
<dbReference type="OrthoDB" id="87545at2157"/>
<dbReference type="Gene3D" id="3.40.630.30">
    <property type="match status" value="1"/>
</dbReference>
<gene>
    <name evidence="2" type="ORF">RJ53_06375</name>
</gene>
<dbReference type="PANTHER" id="PTHR13355:SF15">
    <property type="entry name" value="GCN5-RELATED N-ACETYLTRANSFERASE 3, CHLOROPLASTIC"/>
    <property type="match status" value="1"/>
</dbReference>
<organism evidence="2 3">
    <name type="scientific">Methanocalculus chunghsingensis</name>
    <dbReference type="NCBI Taxonomy" id="156457"/>
    <lineage>
        <taxon>Archaea</taxon>
        <taxon>Methanobacteriati</taxon>
        <taxon>Methanobacteriota</taxon>
        <taxon>Stenosarchaea group</taxon>
        <taxon>Methanomicrobia</taxon>
        <taxon>Methanomicrobiales</taxon>
        <taxon>Methanocalculaceae</taxon>
        <taxon>Methanocalculus</taxon>
    </lineage>
</organism>
<dbReference type="PROSITE" id="PS51186">
    <property type="entry name" value="GNAT"/>
    <property type="match status" value="1"/>
</dbReference>
<dbReference type="InterPro" id="IPR016181">
    <property type="entry name" value="Acyl_CoA_acyltransferase"/>
</dbReference>
<keyword evidence="3" id="KW-1185">Reference proteome</keyword>
<proteinExistence type="predicted"/>
<dbReference type="Pfam" id="PF00583">
    <property type="entry name" value="Acetyltransf_1"/>
    <property type="match status" value="1"/>
</dbReference>
<reference evidence="2" key="1">
    <citation type="submission" date="2014-12" db="EMBL/GenBank/DDBJ databases">
        <authorList>
            <person name="Huang H.-H."/>
            <person name="Chen S.-C."/>
            <person name="Lai M.-C."/>
        </authorList>
    </citation>
    <scope>NUCLEOTIDE SEQUENCE</scope>
    <source>
        <strain evidence="2">K1F9705b</strain>
    </source>
</reference>
<protein>
    <submittedName>
        <fullName evidence="2">GCN5 family acetyltransferase</fullName>
    </submittedName>
</protein>
<dbReference type="AlphaFoldDB" id="A0A8J7W9K1"/>
<dbReference type="RefSeq" id="WP_211530830.1">
    <property type="nucleotide sequence ID" value="NZ_JWHL01000009.1"/>
</dbReference>
<name>A0A8J7W9K1_9EURY</name>
<evidence type="ECO:0000259" key="1">
    <source>
        <dbReference type="PROSITE" id="PS51186"/>
    </source>
</evidence>
<evidence type="ECO:0000313" key="2">
    <source>
        <dbReference type="EMBL" id="MBR1369135.1"/>
    </source>
</evidence>
<accession>A0A8J7W9K1</accession>
<dbReference type="EMBL" id="JWHL01000009">
    <property type="protein sequence ID" value="MBR1369135.1"/>
    <property type="molecule type" value="Genomic_DNA"/>
</dbReference>
<dbReference type="InterPro" id="IPR039143">
    <property type="entry name" value="GNPNAT1-like"/>
</dbReference>
<feature type="domain" description="N-acetyltransferase" evidence="1">
    <location>
        <begin position="13"/>
        <end position="145"/>
    </location>
</feature>
<comment type="caution">
    <text evidence="2">The sequence shown here is derived from an EMBL/GenBank/DDBJ whole genome shotgun (WGS) entry which is preliminary data.</text>
</comment>
<dbReference type="PANTHER" id="PTHR13355">
    <property type="entry name" value="GLUCOSAMINE 6-PHOSPHATE N-ACETYLTRANSFERASE"/>
    <property type="match status" value="1"/>
</dbReference>
<evidence type="ECO:0000313" key="3">
    <source>
        <dbReference type="Proteomes" id="UP000730161"/>
    </source>
</evidence>
<dbReference type="InterPro" id="IPR000182">
    <property type="entry name" value="GNAT_dom"/>
</dbReference>
<sequence length="145" mass="16424">MTEGSNQGRRPAISLYAVTEWNPEEIVLLYREAGWWDETYDSANIPALIKGSHRFVVAVDERTGSAVGMGRTISDGVSDAYIQDLVVLRQYRRCRIGVEIVRHLLDLCAEDGIGWIGLIAEPGSDPFYERIGFRPMIQYIPMLYK</sequence>